<proteinExistence type="predicted"/>
<name>A0ABV3EWR8_9ACTN</name>
<reference evidence="2 3" key="1">
    <citation type="submission" date="2024-06" db="EMBL/GenBank/DDBJ databases">
        <title>The Natural Products Discovery Center: Release of the First 8490 Sequenced Strains for Exploring Actinobacteria Biosynthetic Diversity.</title>
        <authorList>
            <person name="Kalkreuter E."/>
            <person name="Kautsar S.A."/>
            <person name="Yang D."/>
            <person name="Bader C.D."/>
            <person name="Teijaro C.N."/>
            <person name="Fluegel L."/>
            <person name="Davis C.M."/>
            <person name="Simpson J.R."/>
            <person name="Lauterbach L."/>
            <person name="Steele A.D."/>
            <person name="Gui C."/>
            <person name="Meng S."/>
            <person name="Li G."/>
            <person name="Viehrig K."/>
            <person name="Ye F."/>
            <person name="Su P."/>
            <person name="Kiefer A.F."/>
            <person name="Nichols A."/>
            <person name="Cepeda A.J."/>
            <person name="Yan W."/>
            <person name="Fan B."/>
            <person name="Jiang Y."/>
            <person name="Adhikari A."/>
            <person name="Zheng C.-J."/>
            <person name="Schuster L."/>
            <person name="Cowan T.M."/>
            <person name="Smanski M.J."/>
            <person name="Chevrette M.G."/>
            <person name="De Carvalho L.P.S."/>
            <person name="Shen B."/>
        </authorList>
    </citation>
    <scope>NUCLEOTIDE SEQUENCE [LARGE SCALE GENOMIC DNA]</scope>
    <source>
        <strain evidence="2 3">NPDC048117</strain>
    </source>
</reference>
<evidence type="ECO:0000256" key="1">
    <source>
        <dbReference type="SAM" id="SignalP"/>
    </source>
</evidence>
<evidence type="ECO:0000313" key="2">
    <source>
        <dbReference type="EMBL" id="MEU9580672.1"/>
    </source>
</evidence>
<protein>
    <submittedName>
        <fullName evidence="2">Uncharacterized protein</fullName>
    </submittedName>
</protein>
<comment type="caution">
    <text evidence="2">The sequence shown here is derived from an EMBL/GenBank/DDBJ whole genome shotgun (WGS) entry which is preliminary data.</text>
</comment>
<feature type="chain" id="PRO_5046671731" evidence="1">
    <location>
        <begin position="25"/>
        <end position="105"/>
    </location>
</feature>
<accession>A0ABV3EWR8</accession>
<organism evidence="2 3">
    <name type="scientific">Streptomyces chilikensis</name>
    <dbReference type="NCBI Taxonomy" id="1194079"/>
    <lineage>
        <taxon>Bacteria</taxon>
        <taxon>Bacillati</taxon>
        <taxon>Actinomycetota</taxon>
        <taxon>Actinomycetes</taxon>
        <taxon>Kitasatosporales</taxon>
        <taxon>Streptomycetaceae</taxon>
        <taxon>Streptomyces</taxon>
    </lineage>
</organism>
<keyword evidence="1" id="KW-0732">Signal</keyword>
<dbReference type="EMBL" id="JBEZNA010000082">
    <property type="protein sequence ID" value="MEU9580672.1"/>
    <property type="molecule type" value="Genomic_DNA"/>
</dbReference>
<keyword evidence="3" id="KW-1185">Reference proteome</keyword>
<feature type="signal peptide" evidence="1">
    <location>
        <begin position="1"/>
        <end position="24"/>
    </location>
</feature>
<dbReference type="Proteomes" id="UP001551584">
    <property type="component" value="Unassembled WGS sequence"/>
</dbReference>
<gene>
    <name evidence="2" type="ORF">AB0D95_25965</name>
</gene>
<evidence type="ECO:0000313" key="3">
    <source>
        <dbReference type="Proteomes" id="UP001551584"/>
    </source>
</evidence>
<dbReference type="RefSeq" id="WP_240957380.1">
    <property type="nucleotide sequence ID" value="NZ_JBEZNA010000082.1"/>
</dbReference>
<sequence>MRRSGIALLCGLALVTGLSSAASAAPAAAKGQFHWIGAKGTPYFVENPPSGQCLAMAEKGRAANNRTSARATVYAGRKCTGAAKRMAPGQRAPKGFTFASVRFGG</sequence>